<keyword evidence="3" id="KW-1185">Reference proteome</keyword>
<dbReference type="AlphaFoldDB" id="A0A563EXX4"/>
<gene>
    <name evidence="2" type="ORF">FKR81_12280</name>
</gene>
<protein>
    <submittedName>
        <fullName evidence="2">DUF2752 domain-containing protein</fullName>
    </submittedName>
</protein>
<proteinExistence type="predicted"/>
<feature type="transmembrane region" description="Helical" evidence="1">
    <location>
        <begin position="71"/>
        <end position="92"/>
    </location>
</feature>
<keyword evidence="1" id="KW-1133">Transmembrane helix</keyword>
<evidence type="ECO:0000313" key="2">
    <source>
        <dbReference type="EMBL" id="TWP52331.1"/>
    </source>
</evidence>
<feature type="transmembrane region" description="Helical" evidence="1">
    <location>
        <begin position="12"/>
        <end position="31"/>
    </location>
</feature>
<comment type="caution">
    <text evidence="2">The sequence shown here is derived from an EMBL/GenBank/DDBJ whole genome shotgun (WGS) entry which is preliminary data.</text>
</comment>
<dbReference type="EMBL" id="VOBR01000006">
    <property type="protein sequence ID" value="TWP52331.1"/>
    <property type="molecule type" value="Genomic_DNA"/>
</dbReference>
<evidence type="ECO:0000313" key="3">
    <source>
        <dbReference type="Proteomes" id="UP000316639"/>
    </source>
</evidence>
<reference evidence="2 3" key="1">
    <citation type="submission" date="2019-07" db="EMBL/GenBank/DDBJ databases">
        <title>Lentzea xizangensis sp. nov., isolated from Qinghai-Tibetan Plateau Soils.</title>
        <authorList>
            <person name="Huang J."/>
        </authorList>
    </citation>
    <scope>NUCLEOTIDE SEQUENCE [LARGE SCALE GENOMIC DNA]</scope>
    <source>
        <strain evidence="2 3">FXJ1.1311</strain>
    </source>
</reference>
<dbReference type="OrthoDB" id="5966662at2"/>
<name>A0A563EXX4_9PSEU</name>
<dbReference type="Pfam" id="PF10825">
    <property type="entry name" value="DUF2752"/>
    <property type="match status" value="1"/>
</dbReference>
<keyword evidence="1" id="KW-0472">Membrane</keyword>
<evidence type="ECO:0000256" key="1">
    <source>
        <dbReference type="SAM" id="Phobius"/>
    </source>
</evidence>
<sequence length="131" mass="14269">MKGAFTKLSLMKAPFITLAAAAAGCGVLLFVNPNNPDSLLPRCPFNWLTGWDCPACGSTRMVHALLHGDFAAAWDFNAVMLVAGLPMLAWLWLRWANAARKGEKPRPVPRRLGSVVLGVGLTWMLVRNLVL</sequence>
<accession>A0A563EXX4</accession>
<dbReference type="PROSITE" id="PS51257">
    <property type="entry name" value="PROKAR_LIPOPROTEIN"/>
    <property type="match status" value="1"/>
</dbReference>
<dbReference type="Proteomes" id="UP000316639">
    <property type="component" value="Unassembled WGS sequence"/>
</dbReference>
<keyword evidence="1" id="KW-0812">Transmembrane</keyword>
<feature type="transmembrane region" description="Helical" evidence="1">
    <location>
        <begin position="112"/>
        <end position="130"/>
    </location>
</feature>
<organism evidence="2 3">
    <name type="scientific">Lentzea tibetensis</name>
    <dbReference type="NCBI Taxonomy" id="2591470"/>
    <lineage>
        <taxon>Bacteria</taxon>
        <taxon>Bacillati</taxon>
        <taxon>Actinomycetota</taxon>
        <taxon>Actinomycetes</taxon>
        <taxon>Pseudonocardiales</taxon>
        <taxon>Pseudonocardiaceae</taxon>
        <taxon>Lentzea</taxon>
    </lineage>
</organism>
<dbReference type="InterPro" id="IPR021215">
    <property type="entry name" value="DUF2752"/>
</dbReference>